<feature type="compositionally biased region" description="Basic and acidic residues" evidence="1">
    <location>
        <begin position="105"/>
        <end position="116"/>
    </location>
</feature>
<feature type="compositionally biased region" description="Basic residues" evidence="1">
    <location>
        <begin position="30"/>
        <end position="43"/>
    </location>
</feature>
<feature type="compositionally biased region" description="Low complexity" evidence="1">
    <location>
        <begin position="207"/>
        <end position="216"/>
    </location>
</feature>
<evidence type="ECO:0000313" key="3">
    <source>
        <dbReference type="Proteomes" id="UP000275267"/>
    </source>
</evidence>
<feature type="compositionally biased region" description="Basic and acidic residues" evidence="1">
    <location>
        <begin position="157"/>
        <end position="171"/>
    </location>
</feature>
<gene>
    <name evidence="2" type="ORF">C2845_PM01G05360</name>
</gene>
<feature type="region of interest" description="Disordered" evidence="1">
    <location>
        <begin position="1"/>
        <end position="56"/>
    </location>
</feature>
<dbReference type="EMBL" id="PQIB02000001">
    <property type="protein sequence ID" value="RLN41571.1"/>
    <property type="molecule type" value="Genomic_DNA"/>
</dbReference>
<feature type="region of interest" description="Disordered" evidence="1">
    <location>
        <begin position="156"/>
        <end position="248"/>
    </location>
</feature>
<name>A0A3L6TQ19_PANMI</name>
<feature type="compositionally biased region" description="Basic and acidic residues" evidence="1">
    <location>
        <begin position="44"/>
        <end position="54"/>
    </location>
</feature>
<dbReference type="Proteomes" id="UP000275267">
    <property type="component" value="Unassembled WGS sequence"/>
</dbReference>
<feature type="compositionally biased region" description="Polar residues" evidence="1">
    <location>
        <begin position="16"/>
        <end position="26"/>
    </location>
</feature>
<organism evidence="2 3">
    <name type="scientific">Panicum miliaceum</name>
    <name type="common">Proso millet</name>
    <name type="synonym">Broomcorn millet</name>
    <dbReference type="NCBI Taxonomy" id="4540"/>
    <lineage>
        <taxon>Eukaryota</taxon>
        <taxon>Viridiplantae</taxon>
        <taxon>Streptophyta</taxon>
        <taxon>Embryophyta</taxon>
        <taxon>Tracheophyta</taxon>
        <taxon>Spermatophyta</taxon>
        <taxon>Magnoliopsida</taxon>
        <taxon>Liliopsida</taxon>
        <taxon>Poales</taxon>
        <taxon>Poaceae</taxon>
        <taxon>PACMAD clade</taxon>
        <taxon>Panicoideae</taxon>
        <taxon>Panicodae</taxon>
        <taxon>Paniceae</taxon>
        <taxon>Panicinae</taxon>
        <taxon>Panicum</taxon>
        <taxon>Panicum sect. Panicum</taxon>
    </lineage>
</organism>
<evidence type="ECO:0000313" key="2">
    <source>
        <dbReference type="EMBL" id="RLN41571.1"/>
    </source>
</evidence>
<feature type="compositionally biased region" description="Polar residues" evidence="1">
    <location>
        <begin position="188"/>
        <end position="197"/>
    </location>
</feature>
<evidence type="ECO:0000256" key="1">
    <source>
        <dbReference type="SAM" id="MobiDB-lite"/>
    </source>
</evidence>
<sequence length="283" mass="31821">MTVDVDSKELKRQRELAQSASLTQGQKNERNRKRRETYRRKKEITKEKESKCGETEYSLHQTIQQTEIIALDSGNNLSLYDISSIQEENNEGVPDTVVSSSAKPTDPKERNRERVRAQRASLSTGQRALINQHHREAYHAKKTQWTTAAIEPYIESSSERETAPENKEIHCSPKPLRKRVTHGERNTLQKCRNTEFQATGAKKRVVADGVDNNVGGSSAPKHSVGPVSQSQPSTVGKNSNNQELETSGSMVKDGTFQFATCVKQMKLLRIRIGTPSPTRHNIE</sequence>
<proteinExistence type="predicted"/>
<protein>
    <submittedName>
        <fullName evidence="2">Uncharacterized protein</fullName>
    </submittedName>
</protein>
<comment type="caution">
    <text evidence="2">The sequence shown here is derived from an EMBL/GenBank/DDBJ whole genome shotgun (WGS) entry which is preliminary data.</text>
</comment>
<feature type="region of interest" description="Disordered" evidence="1">
    <location>
        <begin position="87"/>
        <end position="129"/>
    </location>
</feature>
<feature type="compositionally biased region" description="Polar residues" evidence="1">
    <location>
        <begin position="226"/>
        <end position="248"/>
    </location>
</feature>
<reference evidence="3" key="1">
    <citation type="journal article" date="2019" name="Nat. Commun.">
        <title>The genome of broomcorn millet.</title>
        <authorList>
            <person name="Zou C."/>
            <person name="Miki D."/>
            <person name="Li D."/>
            <person name="Tang Q."/>
            <person name="Xiao L."/>
            <person name="Rajput S."/>
            <person name="Deng P."/>
            <person name="Jia W."/>
            <person name="Huang R."/>
            <person name="Zhang M."/>
            <person name="Sun Y."/>
            <person name="Hu J."/>
            <person name="Fu X."/>
            <person name="Schnable P.S."/>
            <person name="Li F."/>
            <person name="Zhang H."/>
            <person name="Feng B."/>
            <person name="Zhu X."/>
            <person name="Liu R."/>
            <person name="Schnable J.C."/>
            <person name="Zhu J.-K."/>
            <person name="Zhang H."/>
        </authorList>
    </citation>
    <scope>NUCLEOTIDE SEQUENCE [LARGE SCALE GENOMIC DNA]</scope>
</reference>
<dbReference type="AlphaFoldDB" id="A0A3L6TQ19"/>
<feature type="compositionally biased region" description="Basic and acidic residues" evidence="1">
    <location>
        <begin position="1"/>
        <end position="15"/>
    </location>
</feature>
<accession>A0A3L6TQ19</accession>
<keyword evidence="3" id="KW-1185">Reference proteome</keyword>